<feature type="transmembrane region" description="Helical" evidence="1">
    <location>
        <begin position="74"/>
        <end position="92"/>
    </location>
</feature>
<evidence type="ECO:0008006" key="4">
    <source>
        <dbReference type="Google" id="ProtNLM"/>
    </source>
</evidence>
<name>A0ABV8QU26_9BACT</name>
<evidence type="ECO:0000313" key="3">
    <source>
        <dbReference type="Proteomes" id="UP001595907"/>
    </source>
</evidence>
<feature type="transmembrane region" description="Helical" evidence="1">
    <location>
        <begin position="170"/>
        <end position="190"/>
    </location>
</feature>
<protein>
    <recommendedName>
        <fullName evidence="4">PAP2 superfamily protein</fullName>
    </recommendedName>
</protein>
<gene>
    <name evidence="2" type="ORF">ACFOWM_10235</name>
</gene>
<dbReference type="RefSeq" id="WP_379709575.1">
    <property type="nucleotide sequence ID" value="NZ_JBHSCZ010000002.1"/>
</dbReference>
<keyword evidence="3" id="KW-1185">Reference proteome</keyword>
<feature type="transmembrane region" description="Helical" evidence="1">
    <location>
        <begin position="40"/>
        <end position="67"/>
    </location>
</feature>
<feature type="transmembrane region" description="Helical" evidence="1">
    <location>
        <begin position="147"/>
        <end position="164"/>
    </location>
</feature>
<keyword evidence="1" id="KW-0472">Membrane</keyword>
<keyword evidence="1" id="KW-1133">Transmembrane helix</keyword>
<organism evidence="2 3">
    <name type="scientific">Ferruginibacter yonginensis</name>
    <dbReference type="NCBI Taxonomy" id="1310416"/>
    <lineage>
        <taxon>Bacteria</taxon>
        <taxon>Pseudomonadati</taxon>
        <taxon>Bacteroidota</taxon>
        <taxon>Chitinophagia</taxon>
        <taxon>Chitinophagales</taxon>
        <taxon>Chitinophagaceae</taxon>
        <taxon>Ferruginibacter</taxon>
    </lineage>
</organism>
<feature type="transmembrane region" description="Helical" evidence="1">
    <location>
        <begin position="121"/>
        <end position="140"/>
    </location>
</feature>
<evidence type="ECO:0000313" key="2">
    <source>
        <dbReference type="EMBL" id="MFC4263257.1"/>
    </source>
</evidence>
<reference evidence="3" key="1">
    <citation type="journal article" date="2019" name="Int. J. Syst. Evol. Microbiol.">
        <title>The Global Catalogue of Microorganisms (GCM) 10K type strain sequencing project: providing services to taxonomists for standard genome sequencing and annotation.</title>
        <authorList>
            <consortium name="The Broad Institute Genomics Platform"/>
            <consortium name="The Broad Institute Genome Sequencing Center for Infectious Disease"/>
            <person name="Wu L."/>
            <person name="Ma J."/>
        </authorList>
    </citation>
    <scope>NUCLEOTIDE SEQUENCE [LARGE SCALE GENOMIC DNA]</scope>
    <source>
        <strain evidence="3">CECT 8289</strain>
    </source>
</reference>
<accession>A0ABV8QU26</accession>
<dbReference type="Proteomes" id="UP001595907">
    <property type="component" value="Unassembled WGS sequence"/>
</dbReference>
<comment type="caution">
    <text evidence="2">The sequence shown here is derived from an EMBL/GenBank/DDBJ whole genome shotgun (WGS) entry which is preliminary data.</text>
</comment>
<proteinExistence type="predicted"/>
<dbReference type="EMBL" id="JBHSCZ010000002">
    <property type="protein sequence ID" value="MFC4263257.1"/>
    <property type="molecule type" value="Genomic_DNA"/>
</dbReference>
<sequence length="214" mass="23917">MKALLGTKQLLYIMLMAIIATVFGAIFLHNANPLTTSNSFYVKVLFVNIGFMGDALFAFLCVGYLYFILQKKALAIQLLLQTLVLLLFVQLVNNFSSNNSFSIFWETNAIDNVVNKNIQPFTVSSHTGIAVLLFMLIVTATKNKFKVWGALLITAMIIVSRYYYFQNNGFAILLGSIIAIVSYTGIKLLLANVKLLRNPIENNVQPNTQPLYSI</sequence>
<keyword evidence="1" id="KW-0812">Transmembrane</keyword>
<evidence type="ECO:0000256" key="1">
    <source>
        <dbReference type="SAM" id="Phobius"/>
    </source>
</evidence>
<feature type="transmembrane region" description="Helical" evidence="1">
    <location>
        <begin position="9"/>
        <end position="28"/>
    </location>
</feature>